<dbReference type="InterPro" id="IPR007527">
    <property type="entry name" value="Znf_SWIM"/>
</dbReference>
<protein>
    <recommendedName>
        <fullName evidence="2">SWIM-type domain-containing protein</fullName>
    </recommendedName>
</protein>
<dbReference type="PROSITE" id="PS50966">
    <property type="entry name" value="ZF_SWIM"/>
    <property type="match status" value="1"/>
</dbReference>
<comment type="caution">
    <text evidence="3">The sequence shown here is derived from an EMBL/GenBank/DDBJ whole genome shotgun (WGS) entry which is preliminary data.</text>
</comment>
<proteinExistence type="predicted"/>
<reference evidence="3" key="1">
    <citation type="journal article" date="2023" name="Insect Mol. Biol.">
        <title>Genome sequencing provides insights into the evolution of gene families encoding plant cell wall-degrading enzymes in longhorned beetles.</title>
        <authorList>
            <person name="Shin N.R."/>
            <person name="Okamura Y."/>
            <person name="Kirsch R."/>
            <person name="Pauchet Y."/>
        </authorList>
    </citation>
    <scope>NUCLEOTIDE SEQUENCE</scope>
    <source>
        <strain evidence="3">MMC_N1</strain>
    </source>
</reference>
<evidence type="ECO:0000313" key="4">
    <source>
        <dbReference type="Proteomes" id="UP001162164"/>
    </source>
</evidence>
<gene>
    <name evidence="3" type="ORF">NQ317_012972</name>
</gene>
<keyword evidence="1" id="KW-0479">Metal-binding</keyword>
<evidence type="ECO:0000313" key="3">
    <source>
        <dbReference type="EMBL" id="KAJ8976848.1"/>
    </source>
</evidence>
<name>A0ABQ9JF64_9CUCU</name>
<keyword evidence="1" id="KW-0863">Zinc-finger</keyword>
<organism evidence="3 4">
    <name type="scientific">Molorchus minor</name>
    <dbReference type="NCBI Taxonomy" id="1323400"/>
    <lineage>
        <taxon>Eukaryota</taxon>
        <taxon>Metazoa</taxon>
        <taxon>Ecdysozoa</taxon>
        <taxon>Arthropoda</taxon>
        <taxon>Hexapoda</taxon>
        <taxon>Insecta</taxon>
        <taxon>Pterygota</taxon>
        <taxon>Neoptera</taxon>
        <taxon>Endopterygota</taxon>
        <taxon>Coleoptera</taxon>
        <taxon>Polyphaga</taxon>
        <taxon>Cucujiformia</taxon>
        <taxon>Chrysomeloidea</taxon>
        <taxon>Cerambycidae</taxon>
        <taxon>Lamiinae</taxon>
        <taxon>Monochamini</taxon>
        <taxon>Molorchus</taxon>
    </lineage>
</organism>
<accession>A0ABQ9JF64</accession>
<evidence type="ECO:0000256" key="1">
    <source>
        <dbReference type="PROSITE-ProRule" id="PRU00325"/>
    </source>
</evidence>
<dbReference type="Proteomes" id="UP001162164">
    <property type="component" value="Unassembled WGS sequence"/>
</dbReference>
<keyword evidence="1" id="KW-0862">Zinc</keyword>
<sequence>MLMNVGKPEIDPSEKDLLVYVLKYEAGKTKFVRNRMRSLVASGVKHNHEQISWESSILYCLVTYQAYTIDCCRQILTQSHENVQTLHKFLLSDVDTESRERADWCTSSCCQTLTQKHVNVQILHKYENLQENDSDRSKNVKSNVTTKEAPNQNLIRRERPHNEGNSKKLLPKCEGPFTLTKMLDHDRYVVQDMKGSNSRKSAATRWRQKSDRRRLFCDIRSIWGEKVRPLKEGEAVFKAGHIILCGLDATEPHNIKSLCLQTSGLSQPPHEIKINLSSPWVCECTCKAGLSGFCKHIVASLIYINRTEDLEYVSCTDIQQKWGKRKERFRVSCDIEKIICHMNKGQFLKKTSNNCPRYPALLQVDFRSVV</sequence>
<feature type="domain" description="SWIM-type" evidence="2">
    <location>
        <begin position="270"/>
        <end position="305"/>
    </location>
</feature>
<evidence type="ECO:0000259" key="2">
    <source>
        <dbReference type="PROSITE" id="PS50966"/>
    </source>
</evidence>
<keyword evidence="4" id="KW-1185">Reference proteome</keyword>
<dbReference type="EMBL" id="JAPWTJ010000617">
    <property type="protein sequence ID" value="KAJ8976848.1"/>
    <property type="molecule type" value="Genomic_DNA"/>
</dbReference>